<keyword evidence="1" id="KW-0732">Signal</keyword>
<dbReference type="AlphaFoldDB" id="A0A098EGH3"/>
<feature type="chain" id="PRO_5039252692" description="DUF3221 domain-containing protein" evidence="1">
    <location>
        <begin position="22"/>
        <end position="99"/>
    </location>
</feature>
<proteinExistence type="predicted"/>
<sequence>MKRTKKVASIAVVAFLALGLAACGNYEGIVAGKGDTSFTVTTDEEKSEKVEVHLTDITEFSGKISSYEELEEGDQLKVVPVDTTTEFPYILALEVVVEE</sequence>
<dbReference type="OrthoDB" id="2428566at2"/>
<evidence type="ECO:0008006" key="4">
    <source>
        <dbReference type="Google" id="ProtNLM"/>
    </source>
</evidence>
<organism evidence="2 3">
    <name type="scientific">Planococcus massiliensis</name>
    <dbReference type="NCBI Taxonomy" id="1499687"/>
    <lineage>
        <taxon>Bacteria</taxon>
        <taxon>Bacillati</taxon>
        <taxon>Bacillota</taxon>
        <taxon>Bacilli</taxon>
        <taxon>Bacillales</taxon>
        <taxon>Caryophanaceae</taxon>
        <taxon>Planococcus</taxon>
    </lineage>
</organism>
<keyword evidence="3" id="KW-1185">Reference proteome</keyword>
<dbReference type="EMBL" id="CCXS01000001">
    <property type="protein sequence ID" value="CEG21404.1"/>
    <property type="molecule type" value="Genomic_DNA"/>
</dbReference>
<accession>A0A098EGH3</accession>
<protein>
    <recommendedName>
        <fullName evidence="4">DUF3221 domain-containing protein</fullName>
    </recommendedName>
</protein>
<dbReference type="RefSeq" id="WP_052649870.1">
    <property type="nucleotide sequence ID" value="NZ_CCXS01000001.1"/>
</dbReference>
<evidence type="ECO:0000313" key="3">
    <source>
        <dbReference type="Proteomes" id="UP000043699"/>
    </source>
</evidence>
<feature type="signal peptide" evidence="1">
    <location>
        <begin position="1"/>
        <end position="21"/>
    </location>
</feature>
<reference evidence="2 3" key="1">
    <citation type="submission" date="2014-09" db="EMBL/GenBank/DDBJ databases">
        <authorList>
            <person name="Urmite Genomes Urmite Genomes"/>
        </authorList>
    </citation>
    <scope>NUCLEOTIDE SEQUENCE [LARGE SCALE GENOMIC DNA]</scope>
    <source>
        <strain evidence="2 3">ES2</strain>
    </source>
</reference>
<dbReference type="Proteomes" id="UP000043699">
    <property type="component" value="Unassembled WGS sequence"/>
</dbReference>
<name>A0A098EGH3_9BACL</name>
<evidence type="ECO:0000313" key="2">
    <source>
        <dbReference type="EMBL" id="CEG21404.1"/>
    </source>
</evidence>
<evidence type="ECO:0000256" key="1">
    <source>
        <dbReference type="SAM" id="SignalP"/>
    </source>
</evidence>
<dbReference type="PROSITE" id="PS51257">
    <property type="entry name" value="PROKAR_LIPOPROTEIN"/>
    <property type="match status" value="1"/>
</dbReference>
<gene>
    <name evidence="2" type="ORF">BN1080_00314</name>
</gene>